<comment type="caution">
    <text evidence="2">The sequence shown here is derived from an EMBL/GenBank/DDBJ whole genome shotgun (WGS) entry which is preliminary data.</text>
</comment>
<evidence type="ECO:0000313" key="4">
    <source>
        <dbReference type="Proteomes" id="UP000478483"/>
    </source>
</evidence>
<dbReference type="Gene3D" id="3.40.50.300">
    <property type="entry name" value="P-loop containing nucleotide triphosphate hydrolases"/>
    <property type="match status" value="1"/>
</dbReference>
<gene>
    <name evidence="2" type="ORF">DW927_20010</name>
    <name evidence="1" type="ORF">GMD50_20120</name>
</gene>
<dbReference type="EMBL" id="WNAJ01000053">
    <property type="protein sequence ID" value="MTR87265.1"/>
    <property type="molecule type" value="Genomic_DNA"/>
</dbReference>
<organism evidence="2 3">
    <name type="scientific">Roseburia intestinalis</name>
    <dbReference type="NCBI Taxonomy" id="166486"/>
    <lineage>
        <taxon>Bacteria</taxon>
        <taxon>Bacillati</taxon>
        <taxon>Bacillota</taxon>
        <taxon>Clostridia</taxon>
        <taxon>Lachnospirales</taxon>
        <taxon>Lachnospiraceae</taxon>
        <taxon>Roseburia</taxon>
    </lineage>
</organism>
<protein>
    <submittedName>
        <fullName evidence="2">Uncharacterized protein</fullName>
    </submittedName>
</protein>
<dbReference type="Proteomes" id="UP000284465">
    <property type="component" value="Unassembled WGS sequence"/>
</dbReference>
<evidence type="ECO:0000313" key="3">
    <source>
        <dbReference type="Proteomes" id="UP000284465"/>
    </source>
</evidence>
<dbReference type="Proteomes" id="UP000478483">
    <property type="component" value="Unassembled WGS sequence"/>
</dbReference>
<dbReference type="SUPFAM" id="SSF52540">
    <property type="entry name" value="P-loop containing nucleoside triphosphate hydrolases"/>
    <property type="match status" value="1"/>
</dbReference>
<dbReference type="EMBL" id="QSFP01000048">
    <property type="protein sequence ID" value="RHA60677.1"/>
    <property type="molecule type" value="Genomic_DNA"/>
</dbReference>
<name>A0A3R6D8D1_9FIRM</name>
<accession>A0A3R6D8D1</accession>
<dbReference type="AlphaFoldDB" id="A0A3R6D8D1"/>
<evidence type="ECO:0000313" key="1">
    <source>
        <dbReference type="EMBL" id="MTR87265.1"/>
    </source>
</evidence>
<sequence>MFLKRLKLTNYRKFSSEKNIVEFISSKIVLNQDNDDINDNFEENSVQNDCDEIDVASDTTLIIGKNNAGKTTIITALDNLINHNNAFGANDFNYRYLQEYLDCYDACNPPLGAPYIEIVLTIGLEETSYEKSTIN</sequence>
<reference evidence="2 3" key="1">
    <citation type="submission" date="2018-08" db="EMBL/GenBank/DDBJ databases">
        <title>A genome reference for cultivated species of the human gut microbiota.</title>
        <authorList>
            <person name="Zou Y."/>
            <person name="Xue W."/>
            <person name="Luo G."/>
        </authorList>
    </citation>
    <scope>NUCLEOTIDE SEQUENCE [LARGE SCALE GENOMIC DNA]</scope>
    <source>
        <strain evidence="2 3">AM43-11</strain>
    </source>
</reference>
<proteinExistence type="predicted"/>
<dbReference type="InterPro" id="IPR027417">
    <property type="entry name" value="P-loop_NTPase"/>
</dbReference>
<evidence type="ECO:0000313" key="2">
    <source>
        <dbReference type="EMBL" id="RHA60677.1"/>
    </source>
</evidence>
<reference evidence="1 4" key="2">
    <citation type="journal article" date="2019" name="Nat. Med.">
        <title>A library of human gut bacterial isolates paired with longitudinal multiomics data enables mechanistic microbiome research.</title>
        <authorList>
            <person name="Poyet M."/>
            <person name="Groussin M."/>
            <person name="Gibbons S.M."/>
            <person name="Avila-Pacheco J."/>
            <person name="Jiang X."/>
            <person name="Kearney S.M."/>
            <person name="Perrotta A.R."/>
            <person name="Berdy B."/>
            <person name="Zhao S."/>
            <person name="Lieberman T.D."/>
            <person name="Swanson P.K."/>
            <person name="Smith M."/>
            <person name="Roesemann S."/>
            <person name="Alexander J.E."/>
            <person name="Rich S.A."/>
            <person name="Livny J."/>
            <person name="Vlamakis H."/>
            <person name="Clish C."/>
            <person name="Bullock K."/>
            <person name="Deik A."/>
            <person name="Scott J."/>
            <person name="Pierce K.A."/>
            <person name="Xavier R.J."/>
            <person name="Alm E.J."/>
        </authorList>
    </citation>
    <scope>NUCLEOTIDE SEQUENCE [LARGE SCALE GENOMIC DNA]</scope>
    <source>
        <strain evidence="1 4">BIOML-A1</strain>
    </source>
</reference>
<dbReference type="RefSeq" id="WP_118413648.1">
    <property type="nucleotide sequence ID" value="NZ_JADNLD010000011.1"/>
</dbReference>